<proteinExistence type="predicted"/>
<comment type="caution">
    <text evidence="2">The sequence shown here is derived from an EMBL/GenBank/DDBJ whole genome shotgun (WGS) entry which is preliminary data.</text>
</comment>
<sequence>MADETLRDGNERGLYNFVESRRSLLIGIQNLNTQDVSVYYFEQANVRLEDAILTLQLLLHSVWKSEDSVLQDFKTIIEAVLTKVRFVFRAMTKYEERNFVKATISNSFARPTTKLTSAGRPIIVIEREQIEFLRELHFSWVKIASLLGISESTLRRRRRELNLDDDSENWTALSDGNQKLTRYRFVVHCCVDGYSRVIVHATLTDHNRADTVLELFIKGVQDFGLPSRVRSDHGLENVGVAQYMLENRGLNRGRIITGSSVLNCRVERAHKDVYAGVLCHFVNIFSGMEDMGLIDPRNEVHLFSLHFVYILRINSALQHFISQWNNHPVSSEHQLSPLQTFASGILKNMHSGYSGIESILHPNEIPLYGFDPDGPIPLDDDNYQVSIPAVDVQLTPQQLEVSCHPLNDDGEHGRTQYLICMDILRNQFNI</sequence>
<dbReference type="GO" id="GO:0003676">
    <property type="term" value="F:nucleic acid binding"/>
    <property type="evidence" value="ECO:0007669"/>
    <property type="project" value="InterPro"/>
</dbReference>
<feature type="domain" description="Integrase catalytic" evidence="1">
    <location>
        <begin position="156"/>
        <end position="345"/>
    </location>
</feature>
<reference evidence="3" key="1">
    <citation type="journal article" date="2017" name="bioRxiv">
        <title>Comparative analysis of the genomes of Stylophora pistillata and Acropora digitifera provides evidence for extensive differences between species of corals.</title>
        <authorList>
            <person name="Voolstra C.R."/>
            <person name="Li Y."/>
            <person name="Liew Y.J."/>
            <person name="Baumgarten S."/>
            <person name="Zoccola D."/>
            <person name="Flot J.-F."/>
            <person name="Tambutte S."/>
            <person name="Allemand D."/>
            <person name="Aranda M."/>
        </authorList>
    </citation>
    <scope>NUCLEOTIDE SEQUENCE [LARGE SCALE GENOMIC DNA]</scope>
</reference>
<dbReference type="InterPro" id="IPR058913">
    <property type="entry name" value="Integrase_dom_put"/>
</dbReference>
<evidence type="ECO:0000313" key="3">
    <source>
        <dbReference type="Proteomes" id="UP000225706"/>
    </source>
</evidence>
<gene>
    <name evidence="2" type="ORF">AWC38_SpisGene2978</name>
</gene>
<dbReference type="PANTHER" id="PTHR46791:SF4">
    <property type="match status" value="1"/>
</dbReference>
<dbReference type="AlphaFoldDB" id="A0A2B4SUJ6"/>
<evidence type="ECO:0000313" key="2">
    <source>
        <dbReference type="EMBL" id="PFX32157.1"/>
    </source>
</evidence>
<dbReference type="STRING" id="50429.A0A2B4SUJ6"/>
<dbReference type="OrthoDB" id="5980098at2759"/>
<dbReference type="EMBL" id="LSMT01000026">
    <property type="protein sequence ID" value="PFX32157.1"/>
    <property type="molecule type" value="Genomic_DNA"/>
</dbReference>
<organism evidence="2 3">
    <name type="scientific">Stylophora pistillata</name>
    <name type="common">Smooth cauliflower coral</name>
    <dbReference type="NCBI Taxonomy" id="50429"/>
    <lineage>
        <taxon>Eukaryota</taxon>
        <taxon>Metazoa</taxon>
        <taxon>Cnidaria</taxon>
        <taxon>Anthozoa</taxon>
        <taxon>Hexacorallia</taxon>
        <taxon>Scleractinia</taxon>
        <taxon>Astrocoeniina</taxon>
        <taxon>Pocilloporidae</taxon>
        <taxon>Stylophora</taxon>
    </lineage>
</organism>
<keyword evidence="3" id="KW-1185">Reference proteome</keyword>
<dbReference type="Pfam" id="PF24764">
    <property type="entry name" value="rva_4"/>
    <property type="match status" value="1"/>
</dbReference>
<dbReference type="SUPFAM" id="SSF53098">
    <property type="entry name" value="Ribonuclease H-like"/>
    <property type="match status" value="1"/>
</dbReference>
<dbReference type="InterPro" id="IPR036397">
    <property type="entry name" value="RNaseH_sf"/>
</dbReference>
<dbReference type="InterPro" id="IPR012337">
    <property type="entry name" value="RNaseH-like_sf"/>
</dbReference>
<dbReference type="Gene3D" id="3.30.420.10">
    <property type="entry name" value="Ribonuclease H-like superfamily/Ribonuclease H"/>
    <property type="match status" value="1"/>
</dbReference>
<name>A0A2B4SUJ6_STYPI</name>
<dbReference type="PANTHER" id="PTHR46791">
    <property type="entry name" value="EXPRESSED PROTEIN"/>
    <property type="match status" value="1"/>
</dbReference>
<accession>A0A2B4SUJ6</accession>
<dbReference type="GO" id="GO:0015074">
    <property type="term" value="P:DNA integration"/>
    <property type="evidence" value="ECO:0007669"/>
    <property type="project" value="InterPro"/>
</dbReference>
<protein>
    <recommendedName>
        <fullName evidence="1">Integrase catalytic domain-containing protein</fullName>
    </recommendedName>
</protein>
<dbReference type="Proteomes" id="UP000225706">
    <property type="component" value="Unassembled WGS sequence"/>
</dbReference>
<dbReference type="PROSITE" id="PS50994">
    <property type="entry name" value="INTEGRASE"/>
    <property type="match status" value="1"/>
</dbReference>
<dbReference type="InterPro" id="IPR001584">
    <property type="entry name" value="Integrase_cat-core"/>
</dbReference>
<evidence type="ECO:0000259" key="1">
    <source>
        <dbReference type="PROSITE" id="PS50994"/>
    </source>
</evidence>